<comment type="subcellular location">
    <subcellularLocation>
        <location evidence="1">Membrane</location>
        <topology evidence="1">Multi-pass membrane protein</topology>
    </subcellularLocation>
</comment>
<sequence>MNRGEESLRLMRESGEIKWCPREKSQIAEFYKEKNVLVTGATGFLGKLLVEKLLRACPDLGTIYILVRPKKGEDEHSRVDKLYSDPIFGPLTKLFPKFQHKISIIKGDVSLPDLGLSPSSKSLIYEKINVIFHIAATVRFDEKITVATAINVRGTRDLLNMAKKCQNLQSFVHVSTAYANCVQDEIDEVFYKMPISAHDLIELVETKPEATLIEQTSRIIQNWPNTYTFTKGVAEDAVKNFGKGLPVCVVRPAIVIATYKEPLRSWIDNLYGATGIVVGAGTGLLKTMHCDRSKTAELVPGDYVINNMIAASYKTAVEKITDKIPVYNYVSSVENHHTWNDFMQKCQLWGEEVPTIRCVWYYCLILNKFYWAHFLLSIFLHFLPALIMDLGMVLSRQRPIMVKIYKKITKFESVISHFSTNEWKFHNDNTQALWNSLGEDDRAMFPFSVKELDWDEYHKTHALGLRQYLVKDDISTLPQARIKWRRFYVANKVIKYLVLSVIFYVIYSIFVRFCNY</sequence>
<evidence type="ECO:0000313" key="14">
    <source>
        <dbReference type="Proteomes" id="UP000007266"/>
    </source>
</evidence>
<comment type="similarity">
    <text evidence="2 10">Belongs to the fatty acyl-CoA reductase family.</text>
</comment>
<dbReference type="GO" id="GO:0102965">
    <property type="term" value="F:alcohol-forming long-chain fatty acyl-CoA reductase activity"/>
    <property type="evidence" value="ECO:0007669"/>
    <property type="project" value="UniProtKB-EC"/>
</dbReference>
<comment type="function">
    <text evidence="10">Catalyzes the reduction of fatty acyl-CoA to fatty alcohols.</text>
</comment>
<dbReference type="GO" id="GO:0005777">
    <property type="term" value="C:peroxisome"/>
    <property type="evidence" value="ECO:0000318"/>
    <property type="project" value="GO_Central"/>
</dbReference>
<dbReference type="InterPro" id="IPR026055">
    <property type="entry name" value="FAR"/>
</dbReference>
<dbReference type="AlphaFoldDB" id="D2A5E7"/>
<evidence type="ECO:0000313" key="13">
    <source>
        <dbReference type="EMBL" id="EFA05090.1"/>
    </source>
</evidence>
<evidence type="ECO:0000256" key="2">
    <source>
        <dbReference type="ARBA" id="ARBA00005928"/>
    </source>
</evidence>
<dbReference type="PANTHER" id="PTHR11011">
    <property type="entry name" value="MALE STERILITY PROTEIN 2-RELATED"/>
    <property type="match status" value="1"/>
</dbReference>
<dbReference type="Pfam" id="PF03015">
    <property type="entry name" value="Sterile"/>
    <property type="match status" value="1"/>
</dbReference>
<keyword evidence="6 10" id="KW-1133">Transmembrane helix</keyword>
<keyword evidence="7 10" id="KW-0443">Lipid metabolism</keyword>
<evidence type="ECO:0000259" key="12">
    <source>
        <dbReference type="Pfam" id="PF07993"/>
    </source>
</evidence>
<evidence type="ECO:0000259" key="11">
    <source>
        <dbReference type="Pfam" id="PF03015"/>
    </source>
</evidence>
<keyword evidence="4 10" id="KW-0812">Transmembrane</keyword>
<feature type="domain" description="Thioester reductase (TE)" evidence="12">
    <location>
        <begin position="38"/>
        <end position="308"/>
    </location>
</feature>
<dbReference type="OrthoDB" id="429813at2759"/>
<protein>
    <recommendedName>
        <fullName evidence="10">Fatty acyl-CoA reductase</fullName>
        <ecNumber evidence="10">1.2.1.84</ecNumber>
    </recommendedName>
</protein>
<proteinExistence type="inferred from homology"/>
<dbReference type="HOGENOM" id="CLU_024661_0_2_1"/>
<comment type="catalytic activity">
    <reaction evidence="9 10">
        <text>a long-chain fatty acyl-CoA + 2 NADPH + 2 H(+) = a long-chain primary fatty alcohol + 2 NADP(+) + CoA</text>
        <dbReference type="Rhea" id="RHEA:52716"/>
        <dbReference type="ChEBI" id="CHEBI:15378"/>
        <dbReference type="ChEBI" id="CHEBI:57287"/>
        <dbReference type="ChEBI" id="CHEBI:57783"/>
        <dbReference type="ChEBI" id="CHEBI:58349"/>
        <dbReference type="ChEBI" id="CHEBI:77396"/>
        <dbReference type="ChEBI" id="CHEBI:83139"/>
        <dbReference type="EC" id="1.2.1.84"/>
    </reaction>
</comment>
<keyword evidence="14" id="KW-1185">Reference proteome</keyword>
<evidence type="ECO:0000256" key="3">
    <source>
        <dbReference type="ARBA" id="ARBA00022516"/>
    </source>
</evidence>
<evidence type="ECO:0000256" key="5">
    <source>
        <dbReference type="ARBA" id="ARBA00022857"/>
    </source>
</evidence>
<gene>
    <name evidence="13" type="primary">AUGUSTUS-3.0.2_15188</name>
    <name evidence="13" type="ORF">TcasGA2_TC015188</name>
</gene>
<evidence type="ECO:0000256" key="1">
    <source>
        <dbReference type="ARBA" id="ARBA00004141"/>
    </source>
</evidence>
<dbReference type="InterPro" id="IPR036291">
    <property type="entry name" value="NAD(P)-bd_dom_sf"/>
</dbReference>
<evidence type="ECO:0000256" key="10">
    <source>
        <dbReference type="RuleBase" id="RU363097"/>
    </source>
</evidence>
<dbReference type="GO" id="GO:0035336">
    <property type="term" value="P:long-chain fatty-acyl-CoA metabolic process"/>
    <property type="evidence" value="ECO:0000318"/>
    <property type="project" value="GO_Central"/>
</dbReference>
<dbReference type="InParanoid" id="D2A5E7"/>
<dbReference type="CDD" id="cd05236">
    <property type="entry name" value="FAR-N_SDR_e"/>
    <property type="match status" value="1"/>
</dbReference>
<dbReference type="EMBL" id="KQ971345">
    <property type="protein sequence ID" value="EFA05090.1"/>
    <property type="molecule type" value="Genomic_DNA"/>
</dbReference>
<dbReference type="eggNOG" id="KOG1221">
    <property type="taxonomic scope" value="Eukaryota"/>
</dbReference>
<reference evidence="13 14" key="2">
    <citation type="journal article" date="2010" name="Nucleic Acids Res.">
        <title>BeetleBase in 2010: revisions to provide comprehensive genomic information for Tribolium castaneum.</title>
        <authorList>
            <person name="Kim H.S."/>
            <person name="Murphy T."/>
            <person name="Xia J."/>
            <person name="Caragea D."/>
            <person name="Park Y."/>
            <person name="Beeman R.W."/>
            <person name="Lorenzen M.D."/>
            <person name="Butcher S."/>
            <person name="Manak J.R."/>
            <person name="Brown S.J."/>
        </authorList>
    </citation>
    <scope>GENOME REANNOTATION</scope>
    <source>
        <strain evidence="13 14">Georgia GA2</strain>
    </source>
</reference>
<dbReference type="GO" id="GO:0016020">
    <property type="term" value="C:membrane"/>
    <property type="evidence" value="ECO:0007669"/>
    <property type="project" value="UniProtKB-SubCell"/>
</dbReference>
<keyword evidence="10" id="KW-0560">Oxidoreductase</keyword>
<evidence type="ECO:0000256" key="7">
    <source>
        <dbReference type="ARBA" id="ARBA00023098"/>
    </source>
</evidence>
<dbReference type="OMA" id="FAHCNMR"/>
<evidence type="ECO:0000256" key="6">
    <source>
        <dbReference type="ARBA" id="ARBA00022989"/>
    </source>
</evidence>
<dbReference type="EC" id="1.2.1.84" evidence="10"/>
<organism evidence="13 14">
    <name type="scientific">Tribolium castaneum</name>
    <name type="common">Red flour beetle</name>
    <dbReference type="NCBI Taxonomy" id="7070"/>
    <lineage>
        <taxon>Eukaryota</taxon>
        <taxon>Metazoa</taxon>
        <taxon>Ecdysozoa</taxon>
        <taxon>Arthropoda</taxon>
        <taxon>Hexapoda</taxon>
        <taxon>Insecta</taxon>
        <taxon>Pterygota</taxon>
        <taxon>Neoptera</taxon>
        <taxon>Endopterygota</taxon>
        <taxon>Coleoptera</taxon>
        <taxon>Polyphaga</taxon>
        <taxon>Cucujiformia</taxon>
        <taxon>Tenebrionidae</taxon>
        <taxon>Tenebrionidae incertae sedis</taxon>
        <taxon>Tribolium</taxon>
    </lineage>
</organism>
<dbReference type="InterPro" id="IPR013120">
    <property type="entry name" value="FAR_NAD-bd"/>
</dbReference>
<feature type="domain" description="Fatty acyl-CoA reductase C-terminal" evidence="11">
    <location>
        <begin position="380"/>
        <end position="472"/>
    </location>
</feature>
<dbReference type="FunFam" id="3.40.50.720:FF:000143">
    <property type="entry name" value="Fatty acyl-CoA reductase"/>
    <property type="match status" value="1"/>
</dbReference>
<dbReference type="PANTHER" id="PTHR11011:SF60">
    <property type="entry name" value="FATTY ACYL-COA REDUCTASE-RELATED"/>
    <property type="match status" value="1"/>
</dbReference>
<evidence type="ECO:0000256" key="9">
    <source>
        <dbReference type="ARBA" id="ARBA00052530"/>
    </source>
</evidence>
<reference evidence="13 14" key="1">
    <citation type="journal article" date="2008" name="Nature">
        <title>The genome of the model beetle and pest Tribolium castaneum.</title>
        <authorList>
            <consortium name="Tribolium Genome Sequencing Consortium"/>
            <person name="Richards S."/>
            <person name="Gibbs R.A."/>
            <person name="Weinstock G.M."/>
            <person name="Brown S.J."/>
            <person name="Denell R."/>
            <person name="Beeman R.W."/>
            <person name="Gibbs R."/>
            <person name="Beeman R.W."/>
            <person name="Brown S.J."/>
            <person name="Bucher G."/>
            <person name="Friedrich M."/>
            <person name="Grimmelikhuijzen C.J."/>
            <person name="Klingler M."/>
            <person name="Lorenzen M."/>
            <person name="Richards S."/>
            <person name="Roth S."/>
            <person name="Schroder R."/>
            <person name="Tautz D."/>
            <person name="Zdobnov E.M."/>
            <person name="Muzny D."/>
            <person name="Gibbs R.A."/>
            <person name="Weinstock G.M."/>
            <person name="Attaway T."/>
            <person name="Bell S."/>
            <person name="Buhay C.J."/>
            <person name="Chandrabose M.N."/>
            <person name="Chavez D."/>
            <person name="Clerk-Blankenburg K.P."/>
            <person name="Cree A."/>
            <person name="Dao M."/>
            <person name="Davis C."/>
            <person name="Chacko J."/>
            <person name="Dinh H."/>
            <person name="Dugan-Rocha S."/>
            <person name="Fowler G."/>
            <person name="Garner T.T."/>
            <person name="Garnes J."/>
            <person name="Gnirke A."/>
            <person name="Hawes A."/>
            <person name="Hernandez J."/>
            <person name="Hines S."/>
            <person name="Holder M."/>
            <person name="Hume J."/>
            <person name="Jhangiani S.N."/>
            <person name="Joshi V."/>
            <person name="Khan Z.M."/>
            <person name="Jackson L."/>
            <person name="Kovar C."/>
            <person name="Kowis A."/>
            <person name="Lee S."/>
            <person name="Lewis L.R."/>
            <person name="Margolis J."/>
            <person name="Morgan M."/>
            <person name="Nazareth L.V."/>
            <person name="Nguyen N."/>
            <person name="Okwuonu G."/>
            <person name="Parker D."/>
            <person name="Richards S."/>
            <person name="Ruiz S.J."/>
            <person name="Santibanez J."/>
            <person name="Savard J."/>
            <person name="Scherer S.E."/>
            <person name="Schneider B."/>
            <person name="Sodergren E."/>
            <person name="Tautz D."/>
            <person name="Vattahil S."/>
            <person name="Villasana D."/>
            <person name="White C.S."/>
            <person name="Wright R."/>
            <person name="Park Y."/>
            <person name="Beeman R.W."/>
            <person name="Lord J."/>
            <person name="Oppert B."/>
            <person name="Lorenzen M."/>
            <person name="Brown S."/>
            <person name="Wang L."/>
            <person name="Savard J."/>
            <person name="Tautz D."/>
            <person name="Richards S."/>
            <person name="Weinstock G."/>
            <person name="Gibbs R.A."/>
            <person name="Liu Y."/>
            <person name="Worley K."/>
            <person name="Weinstock G."/>
            <person name="Elsik C.G."/>
            <person name="Reese J.T."/>
            <person name="Elhaik E."/>
            <person name="Landan G."/>
            <person name="Graur D."/>
            <person name="Arensburger P."/>
            <person name="Atkinson P."/>
            <person name="Beeman R.W."/>
            <person name="Beidler J."/>
            <person name="Brown S.J."/>
            <person name="Demuth J.P."/>
            <person name="Drury D.W."/>
            <person name="Du Y.Z."/>
            <person name="Fujiwara H."/>
            <person name="Lorenzen M."/>
            <person name="Maselli V."/>
            <person name="Osanai M."/>
            <person name="Park Y."/>
            <person name="Robertson H.M."/>
            <person name="Tu Z."/>
            <person name="Wang J.J."/>
            <person name="Wang S."/>
            <person name="Richards S."/>
            <person name="Song H."/>
            <person name="Zhang L."/>
            <person name="Sodergren E."/>
            <person name="Werner D."/>
            <person name="Stanke M."/>
            <person name="Morgenstern B."/>
            <person name="Solovyev V."/>
            <person name="Kosarev P."/>
            <person name="Brown G."/>
            <person name="Chen H.C."/>
            <person name="Ermolaeva O."/>
            <person name="Hlavina W."/>
            <person name="Kapustin Y."/>
            <person name="Kiryutin B."/>
            <person name="Kitts P."/>
            <person name="Maglott D."/>
            <person name="Pruitt K."/>
            <person name="Sapojnikov V."/>
            <person name="Souvorov A."/>
            <person name="Mackey A.J."/>
            <person name="Waterhouse R.M."/>
            <person name="Wyder S."/>
            <person name="Zdobnov E.M."/>
            <person name="Zdobnov E.M."/>
            <person name="Wyder S."/>
            <person name="Kriventseva E.V."/>
            <person name="Kadowaki T."/>
            <person name="Bork P."/>
            <person name="Aranda M."/>
            <person name="Bao R."/>
            <person name="Beermann A."/>
            <person name="Berns N."/>
            <person name="Bolognesi R."/>
            <person name="Bonneton F."/>
            <person name="Bopp D."/>
            <person name="Brown S.J."/>
            <person name="Bucher G."/>
            <person name="Butts T."/>
            <person name="Chaumot A."/>
            <person name="Denell R.E."/>
            <person name="Ferrier D.E."/>
            <person name="Friedrich M."/>
            <person name="Gordon C.M."/>
            <person name="Jindra M."/>
            <person name="Klingler M."/>
            <person name="Lan Q."/>
            <person name="Lattorff H.M."/>
            <person name="Laudet V."/>
            <person name="von Levetsow C."/>
            <person name="Liu Z."/>
            <person name="Lutz R."/>
            <person name="Lynch J.A."/>
            <person name="da Fonseca R.N."/>
            <person name="Posnien N."/>
            <person name="Reuter R."/>
            <person name="Roth S."/>
            <person name="Savard J."/>
            <person name="Schinko J.B."/>
            <person name="Schmitt C."/>
            <person name="Schoppmeier M."/>
            <person name="Schroder R."/>
            <person name="Shippy T.D."/>
            <person name="Simonnet F."/>
            <person name="Marques-Souza H."/>
            <person name="Tautz D."/>
            <person name="Tomoyasu Y."/>
            <person name="Trauner J."/>
            <person name="Van der Zee M."/>
            <person name="Vervoort M."/>
            <person name="Wittkopp N."/>
            <person name="Wimmer E.A."/>
            <person name="Yang X."/>
            <person name="Jones A.K."/>
            <person name="Sattelle D.B."/>
            <person name="Ebert P.R."/>
            <person name="Nelson D."/>
            <person name="Scott J.G."/>
            <person name="Beeman R.W."/>
            <person name="Muthukrishnan S."/>
            <person name="Kramer K.J."/>
            <person name="Arakane Y."/>
            <person name="Beeman R.W."/>
            <person name="Zhu Q."/>
            <person name="Hogenkamp D."/>
            <person name="Dixit R."/>
            <person name="Oppert B."/>
            <person name="Jiang H."/>
            <person name="Zou Z."/>
            <person name="Marshall J."/>
            <person name="Elpidina E."/>
            <person name="Vinokurov K."/>
            <person name="Oppert C."/>
            <person name="Zou Z."/>
            <person name="Evans J."/>
            <person name="Lu Z."/>
            <person name="Zhao P."/>
            <person name="Sumathipala N."/>
            <person name="Altincicek B."/>
            <person name="Vilcinskas A."/>
            <person name="Williams M."/>
            <person name="Hultmark D."/>
            <person name="Hetru C."/>
            <person name="Jiang H."/>
            <person name="Grimmelikhuijzen C.J."/>
            <person name="Hauser F."/>
            <person name="Cazzamali G."/>
            <person name="Williamson M."/>
            <person name="Park Y."/>
            <person name="Li B."/>
            <person name="Tanaka Y."/>
            <person name="Predel R."/>
            <person name="Neupert S."/>
            <person name="Schachtner J."/>
            <person name="Verleyen P."/>
            <person name="Raible F."/>
            <person name="Bork P."/>
            <person name="Friedrich M."/>
            <person name="Walden K.K."/>
            <person name="Robertson H.M."/>
            <person name="Angeli S."/>
            <person name="Foret S."/>
            <person name="Bucher G."/>
            <person name="Schuetz S."/>
            <person name="Maleszka R."/>
            <person name="Wimmer E.A."/>
            <person name="Beeman R.W."/>
            <person name="Lorenzen M."/>
            <person name="Tomoyasu Y."/>
            <person name="Miller S.C."/>
            <person name="Grossmann D."/>
            <person name="Bucher G."/>
        </authorList>
    </citation>
    <scope>NUCLEOTIDE SEQUENCE [LARGE SCALE GENOMIC DNA]</scope>
    <source>
        <strain evidence="13 14">Georgia GA2</strain>
    </source>
</reference>
<dbReference type="InterPro" id="IPR033640">
    <property type="entry name" value="FAR_C"/>
</dbReference>
<name>D2A5E7_TRICA</name>
<evidence type="ECO:0000256" key="4">
    <source>
        <dbReference type="ARBA" id="ARBA00022692"/>
    </source>
</evidence>
<keyword evidence="3 10" id="KW-0444">Lipid biosynthesis</keyword>
<dbReference type="GO" id="GO:0080019">
    <property type="term" value="F:alcohol-forming very long-chain fatty acyl-CoA reductase activity"/>
    <property type="evidence" value="ECO:0000318"/>
    <property type="project" value="GO_Central"/>
</dbReference>
<dbReference type="SUPFAM" id="SSF51735">
    <property type="entry name" value="NAD(P)-binding Rossmann-fold domains"/>
    <property type="match status" value="1"/>
</dbReference>
<dbReference type="KEGG" id="tca:663534"/>
<dbReference type="Proteomes" id="UP000007266">
    <property type="component" value="Linkage group 6"/>
</dbReference>
<keyword evidence="5 10" id="KW-0521">NADP</keyword>
<keyword evidence="8 10" id="KW-0472">Membrane</keyword>
<dbReference type="Pfam" id="PF07993">
    <property type="entry name" value="NAD_binding_4"/>
    <property type="match status" value="1"/>
</dbReference>
<accession>D2A5E7</accession>
<dbReference type="CDD" id="cd09071">
    <property type="entry name" value="FAR_C"/>
    <property type="match status" value="1"/>
</dbReference>
<dbReference type="Gene3D" id="3.40.50.720">
    <property type="entry name" value="NAD(P)-binding Rossmann-like Domain"/>
    <property type="match status" value="1"/>
</dbReference>
<feature type="transmembrane region" description="Helical" evidence="10">
    <location>
        <begin position="370"/>
        <end position="394"/>
    </location>
</feature>
<feature type="transmembrane region" description="Helical" evidence="10">
    <location>
        <begin position="493"/>
        <end position="513"/>
    </location>
</feature>
<dbReference type="PhylomeDB" id="D2A5E7"/>
<evidence type="ECO:0000256" key="8">
    <source>
        <dbReference type="ARBA" id="ARBA00023136"/>
    </source>
</evidence>